<keyword evidence="1" id="KW-0472">Membrane</keyword>
<organism evidence="2 3">
    <name type="scientific">Hyphobacterium vulgare</name>
    <dbReference type="NCBI Taxonomy" id="1736751"/>
    <lineage>
        <taxon>Bacteria</taxon>
        <taxon>Pseudomonadati</taxon>
        <taxon>Pseudomonadota</taxon>
        <taxon>Alphaproteobacteria</taxon>
        <taxon>Maricaulales</taxon>
        <taxon>Maricaulaceae</taxon>
        <taxon>Hyphobacterium</taxon>
    </lineage>
</organism>
<accession>A0ABV7A0Q7</accession>
<dbReference type="Gene3D" id="1.25.40.10">
    <property type="entry name" value="Tetratricopeptide repeat domain"/>
    <property type="match status" value="1"/>
</dbReference>
<dbReference type="SUPFAM" id="SSF48452">
    <property type="entry name" value="TPR-like"/>
    <property type="match status" value="1"/>
</dbReference>
<comment type="caution">
    <text evidence="2">The sequence shown here is derived from an EMBL/GenBank/DDBJ whole genome shotgun (WGS) entry which is preliminary data.</text>
</comment>
<dbReference type="Proteomes" id="UP001595379">
    <property type="component" value="Unassembled WGS sequence"/>
</dbReference>
<keyword evidence="1" id="KW-1133">Transmembrane helix</keyword>
<dbReference type="InterPro" id="IPR011990">
    <property type="entry name" value="TPR-like_helical_dom_sf"/>
</dbReference>
<dbReference type="EMBL" id="JBHRSV010000028">
    <property type="protein sequence ID" value="MFC2927365.1"/>
    <property type="molecule type" value="Genomic_DNA"/>
</dbReference>
<evidence type="ECO:0000313" key="2">
    <source>
        <dbReference type="EMBL" id="MFC2927365.1"/>
    </source>
</evidence>
<feature type="transmembrane region" description="Helical" evidence="1">
    <location>
        <begin position="89"/>
        <end position="109"/>
    </location>
</feature>
<reference evidence="3" key="1">
    <citation type="journal article" date="2019" name="Int. J. Syst. Evol. Microbiol.">
        <title>The Global Catalogue of Microorganisms (GCM) 10K type strain sequencing project: providing services to taxonomists for standard genome sequencing and annotation.</title>
        <authorList>
            <consortium name="The Broad Institute Genomics Platform"/>
            <consortium name="The Broad Institute Genome Sequencing Center for Infectious Disease"/>
            <person name="Wu L."/>
            <person name="Ma J."/>
        </authorList>
    </citation>
    <scope>NUCLEOTIDE SEQUENCE [LARGE SCALE GENOMIC DNA]</scope>
    <source>
        <strain evidence="3">KCTC 52487</strain>
    </source>
</reference>
<protein>
    <recommendedName>
        <fullName evidence="4">FlgO domain-containing protein</fullName>
    </recommendedName>
</protein>
<feature type="transmembrane region" description="Helical" evidence="1">
    <location>
        <begin position="46"/>
        <end position="68"/>
    </location>
</feature>
<evidence type="ECO:0000256" key="1">
    <source>
        <dbReference type="SAM" id="Phobius"/>
    </source>
</evidence>
<dbReference type="Gene3D" id="3.40.50.10070">
    <property type="entry name" value="TolB, N-terminal domain"/>
    <property type="match status" value="1"/>
</dbReference>
<proteinExistence type="predicted"/>
<evidence type="ECO:0000313" key="3">
    <source>
        <dbReference type="Proteomes" id="UP001595379"/>
    </source>
</evidence>
<keyword evidence="3" id="KW-1185">Reference proteome</keyword>
<keyword evidence="1" id="KW-0812">Transmembrane</keyword>
<feature type="transmembrane region" description="Helical" evidence="1">
    <location>
        <begin position="12"/>
        <end position="34"/>
    </location>
</feature>
<sequence length="619" mass="67642">MGSFINELRRRGVIRAIAGYLVAAWLVLQVVAAVENAAGLPSWSDGLALIALIVGFPIVVFMAWSFDLTPDGLRPTAVEGMTAEPTRTLDYVMFAAIAVFCGLIAWQLATRPALFTGQRPGDTVALVTPASAGPPATVEVAPPPELSVAVLPFAAFSASEDDGYFADGLTEEILNSLASLPDLLVTSRTSAFQFKGPDVPPIPEIARSLNVAHVLEGSVRRSGDRVRVTTQLIRASDDRHLWSQTYDRSLDDVFAIQEEIAEAVAAVLEIVLDEEARRQMRNSGTRSFEAFIAYQRALELWEDAHIGGDFSLLDEADPLFAAATEQSPDFFQAWLLRSDRNSHRMIEMSEAPEPVDDAVWIELETQRVAMLDAAMRTAETQAQRSIVAANQILFESDWTHANTIVFDSLASEDCLNDNWLQTLIVLYPDLDQRLAYAERLLVCDPLNPEAQLFHADTLIARGDYEAALSDADRLLEMDQIGESEMVRLDALMGLERYDEARAMLDENWLWENYRLDARLGNADALSASYEELSAEGDWSALIVNAIAGRREEANAVAARMDARPLGAVSLIDVIIGCGCGAPFDLEATPNFAARIEAGGLAWPPPADLGFPLMDAAETP</sequence>
<name>A0ABV7A0Q7_9PROT</name>
<evidence type="ECO:0008006" key="4">
    <source>
        <dbReference type="Google" id="ProtNLM"/>
    </source>
</evidence>
<dbReference type="RefSeq" id="WP_343163350.1">
    <property type="nucleotide sequence ID" value="NZ_JBHRSV010000028.1"/>
</dbReference>
<gene>
    <name evidence="2" type="ORF">ACFOOR_14750</name>
</gene>